<reference evidence="2" key="1">
    <citation type="submission" date="2020-01" db="EMBL/GenBank/DDBJ databases">
        <title>Phosphoaccumulans saitamaens gen. nov., sp. nov., a polyphosphate accumulating bacterium isolated from surface river water.</title>
        <authorList>
            <person name="Watanabe K."/>
            <person name="Suda W."/>
        </authorList>
    </citation>
    <scope>NUCLEOTIDE SEQUENCE [LARGE SCALE GENOMIC DNA]</scope>
    <source>
        <strain evidence="2">ICHIAU1</strain>
    </source>
</reference>
<sequence>MNADELAASAIRAVDEIKFILSNFDANSPDAVSDLDQVCSLCGYLAELEPEIRGGCLGHAGVANMINVLRLACEMMANDAFALG</sequence>
<accession>A0A679I795</accession>
<keyword evidence="2" id="KW-1185">Reference proteome</keyword>
<dbReference type="Proteomes" id="UP000463961">
    <property type="component" value="Chromosome"/>
</dbReference>
<gene>
    <name evidence="1" type="ORF">ICHIAU1_23290</name>
</gene>
<dbReference type="EMBL" id="AP022345">
    <property type="protein sequence ID" value="BBU70046.1"/>
    <property type="molecule type" value="Genomic_DNA"/>
</dbReference>
<evidence type="ECO:0000313" key="1">
    <source>
        <dbReference type="EMBL" id="BBU70046.1"/>
    </source>
</evidence>
<evidence type="ECO:0000313" key="2">
    <source>
        <dbReference type="Proteomes" id="UP000463961"/>
    </source>
</evidence>
<name>A0A679I795_9RHOO</name>
<organism evidence="1 2">
    <name type="scientific">Fluviibacter phosphoraccumulans</name>
    <dbReference type="NCBI Taxonomy" id="1751046"/>
    <lineage>
        <taxon>Bacteria</taxon>
        <taxon>Pseudomonadati</taxon>
        <taxon>Pseudomonadota</taxon>
        <taxon>Betaproteobacteria</taxon>
        <taxon>Rhodocyclales</taxon>
        <taxon>Fluviibacteraceae</taxon>
        <taxon>Fluviibacter</taxon>
    </lineage>
</organism>
<dbReference type="AlphaFoldDB" id="A0A679I795"/>
<proteinExistence type="predicted"/>
<protein>
    <submittedName>
        <fullName evidence="1">Uncharacterized protein</fullName>
    </submittedName>
</protein>